<dbReference type="AlphaFoldDB" id="A0A2G8KFW0"/>
<reference evidence="10 11" key="1">
    <citation type="journal article" date="2017" name="PLoS Biol.">
        <title>The sea cucumber genome provides insights into morphological evolution and visceral regeneration.</title>
        <authorList>
            <person name="Zhang X."/>
            <person name="Sun L."/>
            <person name="Yuan J."/>
            <person name="Sun Y."/>
            <person name="Gao Y."/>
            <person name="Zhang L."/>
            <person name="Li S."/>
            <person name="Dai H."/>
            <person name="Hamel J.F."/>
            <person name="Liu C."/>
            <person name="Yu Y."/>
            <person name="Liu S."/>
            <person name="Lin W."/>
            <person name="Guo K."/>
            <person name="Jin S."/>
            <person name="Xu P."/>
            <person name="Storey K.B."/>
            <person name="Huan P."/>
            <person name="Zhang T."/>
            <person name="Zhou Y."/>
            <person name="Zhang J."/>
            <person name="Lin C."/>
            <person name="Li X."/>
            <person name="Xing L."/>
            <person name="Huo D."/>
            <person name="Sun M."/>
            <person name="Wang L."/>
            <person name="Mercier A."/>
            <person name="Li F."/>
            <person name="Yang H."/>
            <person name="Xiang J."/>
        </authorList>
    </citation>
    <scope>NUCLEOTIDE SEQUENCE [LARGE SCALE GENOMIC DNA]</scope>
    <source>
        <strain evidence="10">Shaxun</strain>
        <tissue evidence="10">Muscle</tissue>
    </source>
</reference>
<dbReference type="GO" id="GO:0005829">
    <property type="term" value="C:cytosol"/>
    <property type="evidence" value="ECO:0007669"/>
    <property type="project" value="TreeGrafter"/>
</dbReference>
<evidence type="ECO:0000256" key="2">
    <source>
        <dbReference type="ARBA" id="ARBA00011245"/>
    </source>
</evidence>
<dbReference type="Gene3D" id="3.10.620.10">
    <property type="entry name" value="Protein N-terminal glutamine amidohydrolase, alpha beta roll"/>
    <property type="match status" value="1"/>
</dbReference>
<dbReference type="InterPro" id="IPR023128">
    <property type="entry name" value="Prot_N_Gln_amidohydro_ab_roll"/>
</dbReference>
<evidence type="ECO:0000313" key="10">
    <source>
        <dbReference type="EMBL" id="PIK46859.1"/>
    </source>
</evidence>
<organism evidence="10 11">
    <name type="scientific">Stichopus japonicus</name>
    <name type="common">Sea cucumber</name>
    <dbReference type="NCBI Taxonomy" id="307972"/>
    <lineage>
        <taxon>Eukaryota</taxon>
        <taxon>Metazoa</taxon>
        <taxon>Echinodermata</taxon>
        <taxon>Eleutherozoa</taxon>
        <taxon>Echinozoa</taxon>
        <taxon>Holothuroidea</taxon>
        <taxon>Aspidochirotacea</taxon>
        <taxon>Aspidochirotida</taxon>
        <taxon>Stichopodidae</taxon>
        <taxon>Apostichopus</taxon>
    </lineage>
</organism>
<dbReference type="GO" id="GO:0005634">
    <property type="term" value="C:nucleus"/>
    <property type="evidence" value="ECO:0007669"/>
    <property type="project" value="TreeGrafter"/>
</dbReference>
<evidence type="ECO:0000256" key="1">
    <source>
        <dbReference type="ARBA" id="ARBA00008985"/>
    </source>
</evidence>
<dbReference type="PANTHER" id="PTHR13035:SF0">
    <property type="entry name" value="PROTEIN N-TERMINAL GLUTAMINE AMIDOHYDROLASE"/>
    <property type="match status" value="1"/>
</dbReference>
<comment type="catalytic activity">
    <reaction evidence="7 8">
        <text>N-terminal L-glutaminyl-[protein] + H2O = N-terminal L-glutamyl-[protein] + NH4(+)</text>
        <dbReference type="Rhea" id="RHEA:50680"/>
        <dbReference type="Rhea" id="RHEA-COMP:12668"/>
        <dbReference type="Rhea" id="RHEA-COMP:12777"/>
        <dbReference type="ChEBI" id="CHEBI:15377"/>
        <dbReference type="ChEBI" id="CHEBI:28938"/>
        <dbReference type="ChEBI" id="CHEBI:64721"/>
        <dbReference type="ChEBI" id="CHEBI:64722"/>
        <dbReference type="EC" id="3.5.1.122"/>
    </reaction>
</comment>
<dbReference type="Proteomes" id="UP000230750">
    <property type="component" value="Unassembled WGS sequence"/>
</dbReference>
<sequence length="139" mass="16531">MKVYNFVICSEENIWKLCQFVEVNHKELLDGCFAVFISNENRQIPIWKQRASNSPDEVVVWDYHVILICQSNQKSFVYDLDSTLQFPCSFDEYVQLALRSDAYLQRQLHRMFRVIPGQLYLDTFASDRSHMKHEDGSWQ</sequence>
<proteinExistence type="inferred from homology"/>
<dbReference type="GO" id="GO:0070773">
    <property type="term" value="F:protein-N-terminal glutamine amidohydrolase activity"/>
    <property type="evidence" value="ECO:0007669"/>
    <property type="project" value="UniProtKB-UniRule"/>
</dbReference>
<dbReference type="InterPro" id="IPR037132">
    <property type="entry name" value="N_Gln_amidohydro_ab_roll_sf"/>
</dbReference>
<dbReference type="Pfam" id="PF09764">
    <property type="entry name" value="Nt_Gln_amidase"/>
    <property type="match status" value="1"/>
</dbReference>
<dbReference type="EMBL" id="MRZV01000617">
    <property type="protein sequence ID" value="PIK46859.1"/>
    <property type="molecule type" value="Genomic_DNA"/>
</dbReference>
<dbReference type="EC" id="3.5.1.122" evidence="3 8"/>
<evidence type="ECO:0000259" key="9">
    <source>
        <dbReference type="Pfam" id="PF09764"/>
    </source>
</evidence>
<comment type="similarity">
    <text evidence="1 8">Belongs to the NTAQ1 family.</text>
</comment>
<evidence type="ECO:0000256" key="8">
    <source>
        <dbReference type="RuleBase" id="RU367082"/>
    </source>
</evidence>
<evidence type="ECO:0000256" key="6">
    <source>
        <dbReference type="ARBA" id="ARBA00029677"/>
    </source>
</evidence>
<keyword evidence="11" id="KW-1185">Reference proteome</keyword>
<dbReference type="PANTHER" id="PTHR13035">
    <property type="entry name" value="PROTEIN N-TERMINAL GLUTAMINE AMIDOHYDROLASE"/>
    <property type="match status" value="1"/>
</dbReference>
<evidence type="ECO:0000256" key="3">
    <source>
        <dbReference type="ARBA" id="ARBA00012718"/>
    </source>
</evidence>
<feature type="domain" description="Protein N-terminal glutamine amidohydrolase alpha beta roll" evidence="9">
    <location>
        <begin position="10"/>
        <end position="139"/>
    </location>
</feature>
<comment type="function">
    <text evidence="8">Mediates the side-chain deamidation of N-terminal glutamine residues to glutamate, an important step in N-end rule pathway of protein degradation. Conversion of the resulting N-terminal glutamine to glutamate renders the protein susceptible to arginylation, polyubiquitination and degradation as specified by the N-end rule. Does not act on substrates with internal or C-terminal glutamine and does not act on non-glutamine residues in any position.</text>
</comment>
<gene>
    <name evidence="10" type="ORF">BSL78_16276</name>
</gene>
<dbReference type="InterPro" id="IPR039733">
    <property type="entry name" value="NTAQ1"/>
</dbReference>
<evidence type="ECO:0000313" key="11">
    <source>
        <dbReference type="Proteomes" id="UP000230750"/>
    </source>
</evidence>
<accession>A0A2G8KFW0</accession>
<dbReference type="OrthoDB" id="191192at2759"/>
<comment type="caution">
    <text evidence="10">The sequence shown here is derived from an EMBL/GenBank/DDBJ whole genome shotgun (WGS) entry which is preliminary data.</text>
</comment>
<comment type="subunit">
    <text evidence="2 8">Monomer.</text>
</comment>
<keyword evidence="5 8" id="KW-0378">Hydrolase</keyword>
<dbReference type="GO" id="GO:0008418">
    <property type="term" value="F:protein-N-terminal asparagine amidohydrolase activity"/>
    <property type="evidence" value="ECO:0007669"/>
    <property type="project" value="UniProtKB-UniRule"/>
</dbReference>
<evidence type="ECO:0000256" key="7">
    <source>
        <dbReference type="ARBA" id="ARBA00048768"/>
    </source>
</evidence>
<evidence type="ECO:0000256" key="4">
    <source>
        <dbReference type="ARBA" id="ARBA00021247"/>
    </source>
</evidence>
<name>A0A2G8KFW0_STIJA</name>
<protein>
    <recommendedName>
        <fullName evidence="4 8">Protein N-terminal glutamine amidohydrolase</fullName>
        <ecNumber evidence="3 8">3.5.1.122</ecNumber>
    </recommendedName>
    <alternativeName>
        <fullName evidence="6 8">Protein NH2-terminal glutamine deamidase</fullName>
    </alternativeName>
</protein>
<evidence type="ECO:0000256" key="5">
    <source>
        <dbReference type="ARBA" id="ARBA00022801"/>
    </source>
</evidence>
<dbReference type="STRING" id="307972.A0A2G8KFW0"/>